<evidence type="ECO:0000256" key="6">
    <source>
        <dbReference type="ARBA" id="ARBA00022529"/>
    </source>
</evidence>
<dbReference type="EMBL" id="BJMM01000013">
    <property type="protein sequence ID" value="GEB50537.1"/>
    <property type="molecule type" value="Genomic_DNA"/>
</dbReference>
<keyword evidence="15" id="KW-1185">Reference proteome</keyword>
<evidence type="ECO:0000256" key="4">
    <source>
        <dbReference type="ARBA" id="ARBA00012732"/>
    </source>
</evidence>
<dbReference type="PANTHER" id="PTHR34135">
    <property type="entry name" value="LYSOZYME"/>
    <property type="match status" value="1"/>
</dbReference>
<dbReference type="GO" id="GO:0016052">
    <property type="term" value="P:carbohydrate catabolic process"/>
    <property type="evidence" value="ECO:0007669"/>
    <property type="project" value="TreeGrafter"/>
</dbReference>
<name>A0A4Y3R0T6_STRCI</name>
<evidence type="ECO:0000256" key="8">
    <source>
        <dbReference type="ARBA" id="ARBA00022801"/>
    </source>
</evidence>
<dbReference type="GO" id="GO:0042742">
    <property type="term" value="P:defense response to bacterium"/>
    <property type="evidence" value="ECO:0007669"/>
    <property type="project" value="UniProtKB-KW"/>
</dbReference>
<evidence type="ECO:0000256" key="1">
    <source>
        <dbReference type="ARBA" id="ARBA00000632"/>
    </source>
</evidence>
<dbReference type="SUPFAM" id="SSF51445">
    <property type="entry name" value="(Trans)glycosidases"/>
    <property type="match status" value="1"/>
</dbReference>
<dbReference type="InterPro" id="IPR017853">
    <property type="entry name" value="GH"/>
</dbReference>
<dbReference type="PROSITE" id="PS51904">
    <property type="entry name" value="GLYCOSYL_HYDROL_F25_2"/>
    <property type="match status" value="1"/>
</dbReference>
<protein>
    <recommendedName>
        <fullName evidence="4">lysozyme</fullName>
        <ecNumber evidence="4">3.2.1.17</ecNumber>
    </recommendedName>
</protein>
<evidence type="ECO:0000256" key="2">
    <source>
        <dbReference type="ARBA" id="ARBA00004613"/>
    </source>
</evidence>
<evidence type="ECO:0000256" key="10">
    <source>
        <dbReference type="ARBA" id="ARBA00023295"/>
    </source>
</evidence>
<comment type="catalytic activity">
    <reaction evidence="1">
        <text>Hydrolysis of (1-&gt;4)-beta-linkages between N-acetylmuramic acid and N-acetyl-D-glucosamine residues in a peptidoglycan and between N-acetyl-D-glucosamine residues in chitodextrins.</text>
        <dbReference type="EC" id="3.2.1.17"/>
    </reaction>
</comment>
<reference evidence="14 15" key="1">
    <citation type="submission" date="2019-06" db="EMBL/GenBank/DDBJ databases">
        <title>Whole genome shotgun sequence of Streptomyces cacaoi subsp. cacaoi NBRC 12748.</title>
        <authorList>
            <person name="Hosoyama A."/>
            <person name="Uohara A."/>
            <person name="Ohji S."/>
            <person name="Ichikawa N."/>
        </authorList>
    </citation>
    <scope>NUCLEOTIDE SEQUENCE [LARGE SCALE GENOMIC DNA]</scope>
    <source>
        <strain evidence="14 15">NBRC 12748</strain>
    </source>
</reference>
<dbReference type="SMART" id="SM00641">
    <property type="entry name" value="Glyco_25"/>
    <property type="match status" value="1"/>
</dbReference>
<comment type="function">
    <text evidence="11">This enzyme has both lysozyme (acetylmuramidase) and diacetylmuramidase activities.</text>
</comment>
<keyword evidence="7" id="KW-0081">Bacteriolytic enzyme</keyword>
<dbReference type="AlphaFoldDB" id="A0A4Y3R0T6"/>
<dbReference type="OrthoDB" id="287365at2"/>
<comment type="caution">
    <text evidence="14">The sequence shown here is derived from an EMBL/GenBank/DDBJ whole genome shotgun (WGS) entry which is preliminary data.</text>
</comment>
<dbReference type="Proteomes" id="UP000319210">
    <property type="component" value="Unassembled WGS sequence"/>
</dbReference>
<keyword evidence="9" id="KW-1015">Disulfide bond</keyword>
<evidence type="ECO:0000256" key="7">
    <source>
        <dbReference type="ARBA" id="ARBA00022638"/>
    </source>
</evidence>
<evidence type="ECO:0000256" key="13">
    <source>
        <dbReference type="SAM" id="SignalP"/>
    </source>
</evidence>
<feature type="signal peptide" evidence="13">
    <location>
        <begin position="1"/>
        <end position="38"/>
    </location>
</feature>
<dbReference type="InterPro" id="IPR018077">
    <property type="entry name" value="Glyco_hydro_fam25_subgr"/>
</dbReference>
<evidence type="ECO:0000256" key="9">
    <source>
        <dbReference type="ARBA" id="ARBA00023157"/>
    </source>
</evidence>
<keyword evidence="10" id="KW-0326">Glycosidase</keyword>
<feature type="region of interest" description="Disordered" evidence="12">
    <location>
        <begin position="36"/>
        <end position="96"/>
    </location>
</feature>
<feature type="compositionally biased region" description="Basic and acidic residues" evidence="12">
    <location>
        <begin position="74"/>
        <end position="83"/>
    </location>
</feature>
<dbReference type="Pfam" id="PF01183">
    <property type="entry name" value="Glyco_hydro_25"/>
    <property type="match status" value="1"/>
</dbReference>
<keyword evidence="13" id="KW-0732">Signal</keyword>
<dbReference type="GO" id="GO:0031640">
    <property type="term" value="P:killing of cells of another organism"/>
    <property type="evidence" value="ECO:0007669"/>
    <property type="project" value="UniProtKB-KW"/>
</dbReference>
<keyword evidence="6" id="KW-0929">Antimicrobial</keyword>
<dbReference type="InterPro" id="IPR002053">
    <property type="entry name" value="Glyco_hydro_25"/>
</dbReference>
<dbReference type="GO" id="GO:0005576">
    <property type="term" value="C:extracellular region"/>
    <property type="evidence" value="ECO:0007669"/>
    <property type="project" value="UniProtKB-SubCell"/>
</dbReference>
<comment type="similarity">
    <text evidence="3">Belongs to the glycosyl hydrolase 25 family.</text>
</comment>
<dbReference type="RefSeq" id="WP_086814679.1">
    <property type="nucleotide sequence ID" value="NZ_BJMM01000013.1"/>
</dbReference>
<keyword evidence="5" id="KW-0964">Secreted</keyword>
<comment type="subcellular location">
    <subcellularLocation>
        <location evidence="2">Secreted</location>
    </subcellularLocation>
</comment>
<dbReference type="GO" id="GO:0003796">
    <property type="term" value="F:lysozyme activity"/>
    <property type="evidence" value="ECO:0007669"/>
    <property type="project" value="UniProtKB-EC"/>
</dbReference>
<evidence type="ECO:0000256" key="11">
    <source>
        <dbReference type="ARBA" id="ARBA00055588"/>
    </source>
</evidence>
<organism evidence="14 15">
    <name type="scientific">Streptomyces cacaoi</name>
    <dbReference type="NCBI Taxonomy" id="1898"/>
    <lineage>
        <taxon>Bacteria</taxon>
        <taxon>Bacillati</taxon>
        <taxon>Actinomycetota</taxon>
        <taxon>Actinomycetes</taxon>
        <taxon>Kitasatosporales</taxon>
        <taxon>Streptomycetaceae</taxon>
        <taxon>Streptomyces</taxon>
    </lineage>
</organism>
<dbReference type="EC" id="3.2.1.17" evidence="4"/>
<dbReference type="Gene3D" id="3.20.20.80">
    <property type="entry name" value="Glycosidases"/>
    <property type="match status" value="1"/>
</dbReference>
<evidence type="ECO:0000313" key="14">
    <source>
        <dbReference type="EMBL" id="GEB50537.1"/>
    </source>
</evidence>
<keyword evidence="8 14" id="KW-0378">Hydrolase</keyword>
<evidence type="ECO:0000256" key="12">
    <source>
        <dbReference type="SAM" id="MobiDB-lite"/>
    </source>
</evidence>
<gene>
    <name evidence="14" type="ORF">SCA03_30880</name>
</gene>
<evidence type="ECO:0000256" key="5">
    <source>
        <dbReference type="ARBA" id="ARBA00022525"/>
    </source>
</evidence>
<accession>A0A4Y3R0T6</accession>
<evidence type="ECO:0000256" key="3">
    <source>
        <dbReference type="ARBA" id="ARBA00010646"/>
    </source>
</evidence>
<feature type="chain" id="PRO_5021413194" description="lysozyme" evidence="13">
    <location>
        <begin position="39"/>
        <end position="299"/>
    </location>
</feature>
<dbReference type="GO" id="GO:0016998">
    <property type="term" value="P:cell wall macromolecule catabolic process"/>
    <property type="evidence" value="ECO:0007669"/>
    <property type="project" value="InterPro"/>
</dbReference>
<dbReference type="PANTHER" id="PTHR34135:SF2">
    <property type="entry name" value="LYSOZYME"/>
    <property type="match status" value="1"/>
</dbReference>
<dbReference type="CDD" id="cd06412">
    <property type="entry name" value="GH25_CH-type"/>
    <property type="match status" value="1"/>
</dbReference>
<sequence>MPSFTTGTARRRRGSAAAAGTAVSALALVLTLPGTTSAVSGDQEGAGRSAQKRANPAEPTQRGQAWMGAGVQMREGDRTDGRPPGKRAGLKASVHGVDVSSHQKNVNWKGLWNKGVRWAYVKATESTNYKNPYFAQQYNGSYKRGMIRGAYHFATPNTSSGATQANYFAKNGGGWSKDGKTLPGVLDIEYNPYGSTCYGLSKSAMVKWIKDFTRTYKARTGRDAVIYTNTNWWKQCTGNSRSFGRTNPLWVARYASSPGALPAGWGFYTFWQYTSSGPIVGDHNTFNGSMARLRVLANG</sequence>
<proteinExistence type="inferred from homology"/>
<evidence type="ECO:0000313" key="15">
    <source>
        <dbReference type="Proteomes" id="UP000319210"/>
    </source>
</evidence>
<dbReference type="FunFam" id="3.20.20.80:FF:000060">
    <property type="entry name" value="Lysozyme M1"/>
    <property type="match status" value="1"/>
</dbReference>
<dbReference type="GO" id="GO:0009253">
    <property type="term" value="P:peptidoglycan catabolic process"/>
    <property type="evidence" value="ECO:0007669"/>
    <property type="project" value="InterPro"/>
</dbReference>